<dbReference type="RefSeq" id="WP_326091021.1">
    <property type="nucleotide sequence ID" value="NZ_JARLKZ010000023.1"/>
</dbReference>
<dbReference type="SMART" id="SM00028">
    <property type="entry name" value="TPR"/>
    <property type="match status" value="3"/>
</dbReference>
<feature type="repeat" description="TPR" evidence="1">
    <location>
        <begin position="122"/>
        <end position="155"/>
    </location>
</feature>
<keyword evidence="3" id="KW-1185">Reference proteome</keyword>
<dbReference type="Pfam" id="PF14559">
    <property type="entry name" value="TPR_19"/>
    <property type="match status" value="1"/>
</dbReference>
<organism evidence="2 3">
    <name type="scientific">Paenibacillus dokdonensis</name>
    <dbReference type="NCBI Taxonomy" id="2567944"/>
    <lineage>
        <taxon>Bacteria</taxon>
        <taxon>Bacillati</taxon>
        <taxon>Bacillota</taxon>
        <taxon>Bacilli</taxon>
        <taxon>Bacillales</taxon>
        <taxon>Paenibacillaceae</taxon>
        <taxon>Paenibacillus</taxon>
    </lineage>
</organism>
<dbReference type="InterPro" id="IPR011990">
    <property type="entry name" value="TPR-like_helical_dom_sf"/>
</dbReference>
<gene>
    <name evidence="2" type="ORF">P4H66_26120</name>
</gene>
<dbReference type="SUPFAM" id="SSF48452">
    <property type="entry name" value="TPR-like"/>
    <property type="match status" value="1"/>
</dbReference>
<dbReference type="PANTHER" id="PTHR12558">
    <property type="entry name" value="CELL DIVISION CYCLE 16,23,27"/>
    <property type="match status" value="1"/>
</dbReference>
<protein>
    <submittedName>
        <fullName evidence="2">Tetratricopeptide repeat protein</fullName>
    </submittedName>
</protein>
<keyword evidence="1" id="KW-0802">TPR repeat</keyword>
<evidence type="ECO:0000256" key="1">
    <source>
        <dbReference type="PROSITE-ProRule" id="PRU00339"/>
    </source>
</evidence>
<evidence type="ECO:0000313" key="3">
    <source>
        <dbReference type="Proteomes" id="UP001344632"/>
    </source>
</evidence>
<reference evidence="2 3" key="1">
    <citation type="submission" date="2023-03" db="EMBL/GenBank/DDBJ databases">
        <title>Bacillus Genome Sequencing.</title>
        <authorList>
            <person name="Dunlap C."/>
        </authorList>
    </citation>
    <scope>NUCLEOTIDE SEQUENCE [LARGE SCALE GENOMIC DNA]</scope>
    <source>
        <strain evidence="2 3">BD-525</strain>
    </source>
</reference>
<dbReference type="PROSITE" id="PS50005">
    <property type="entry name" value="TPR"/>
    <property type="match status" value="2"/>
</dbReference>
<evidence type="ECO:0000313" key="2">
    <source>
        <dbReference type="EMBL" id="MEC0243296.1"/>
    </source>
</evidence>
<proteinExistence type="predicted"/>
<feature type="repeat" description="TPR" evidence="1">
    <location>
        <begin position="37"/>
        <end position="70"/>
    </location>
</feature>
<accession>A0ABU6GXY7</accession>
<dbReference type="PANTHER" id="PTHR12558:SF13">
    <property type="entry name" value="CELL DIVISION CYCLE PROTEIN 27 HOMOLOG"/>
    <property type="match status" value="1"/>
</dbReference>
<dbReference type="InterPro" id="IPR019734">
    <property type="entry name" value="TPR_rpt"/>
</dbReference>
<sequence length="175" mass="20089">MKSEQFVRNAYHCILQNDFEGALQWFEAAVTEDPESAEIHYRCSVTYARSNRLEKALDHAQRACELDPEKAEYLLYLQHLQSMRLVQDAKKMIDSGKVAPASDLYQTVSMLKEAVRLDPLYGEAYIWLALTYSQLNEHALAISSLKEVIALQPQDHGLQDMLAQLKNRLSTYLHD</sequence>
<name>A0ABU6GXY7_9BACL</name>
<dbReference type="Gene3D" id="1.25.40.10">
    <property type="entry name" value="Tetratricopeptide repeat domain"/>
    <property type="match status" value="2"/>
</dbReference>
<dbReference type="Proteomes" id="UP001344632">
    <property type="component" value="Unassembled WGS sequence"/>
</dbReference>
<comment type="caution">
    <text evidence="2">The sequence shown here is derived from an EMBL/GenBank/DDBJ whole genome shotgun (WGS) entry which is preliminary data.</text>
</comment>
<dbReference type="EMBL" id="JARLKZ010000023">
    <property type="protein sequence ID" value="MEC0243296.1"/>
    <property type="molecule type" value="Genomic_DNA"/>
</dbReference>
<dbReference type="Pfam" id="PF13181">
    <property type="entry name" value="TPR_8"/>
    <property type="match status" value="1"/>
</dbReference>